<feature type="compositionally biased region" description="Gly residues" evidence="1">
    <location>
        <begin position="1"/>
        <end position="20"/>
    </location>
</feature>
<name>A0A0D2CQE1_9EURO</name>
<accession>A0A0D2CQE1</accession>
<evidence type="ECO:0000313" key="3">
    <source>
        <dbReference type="Proteomes" id="UP000054342"/>
    </source>
</evidence>
<evidence type="ECO:0000256" key="1">
    <source>
        <dbReference type="SAM" id="MobiDB-lite"/>
    </source>
</evidence>
<organism evidence="2 3">
    <name type="scientific">Exophiala xenobiotica</name>
    <dbReference type="NCBI Taxonomy" id="348802"/>
    <lineage>
        <taxon>Eukaryota</taxon>
        <taxon>Fungi</taxon>
        <taxon>Dikarya</taxon>
        <taxon>Ascomycota</taxon>
        <taxon>Pezizomycotina</taxon>
        <taxon>Eurotiomycetes</taxon>
        <taxon>Chaetothyriomycetidae</taxon>
        <taxon>Chaetothyriales</taxon>
        <taxon>Herpotrichiellaceae</taxon>
        <taxon>Exophiala</taxon>
    </lineage>
</organism>
<dbReference type="GeneID" id="25329771"/>
<proteinExistence type="predicted"/>
<keyword evidence="3" id="KW-1185">Reference proteome</keyword>
<evidence type="ECO:0000313" key="2">
    <source>
        <dbReference type="EMBL" id="KIW52202.1"/>
    </source>
</evidence>
<dbReference type="Proteomes" id="UP000054342">
    <property type="component" value="Unassembled WGS sequence"/>
</dbReference>
<dbReference type="RefSeq" id="XP_013312786.1">
    <property type="nucleotide sequence ID" value="XM_013457332.1"/>
</dbReference>
<dbReference type="AlphaFoldDB" id="A0A0D2CQE1"/>
<reference evidence="2 3" key="1">
    <citation type="submission" date="2015-01" db="EMBL/GenBank/DDBJ databases">
        <title>The Genome Sequence of Exophiala xenobiotica CBS118157.</title>
        <authorList>
            <consortium name="The Broad Institute Genomics Platform"/>
            <person name="Cuomo C."/>
            <person name="de Hoog S."/>
            <person name="Gorbushina A."/>
            <person name="Stielow B."/>
            <person name="Teixiera M."/>
            <person name="Abouelleil A."/>
            <person name="Chapman S.B."/>
            <person name="Priest M."/>
            <person name="Young S.K."/>
            <person name="Wortman J."/>
            <person name="Nusbaum C."/>
            <person name="Birren B."/>
        </authorList>
    </citation>
    <scope>NUCLEOTIDE SEQUENCE [LARGE SCALE GENOMIC DNA]</scope>
    <source>
        <strain evidence="2 3">CBS 118157</strain>
    </source>
</reference>
<protein>
    <submittedName>
        <fullName evidence="2">Uncharacterized protein</fullName>
    </submittedName>
</protein>
<sequence length="176" mass="18314">MGMAAGPGMGGSAPGGGNLGRAGRHGQAWKALAFRGHRGTSCAQVSQIWAFSGGRQAQADFPELGLFPYSSKCGNNGNDSTPSGTPTFLPFLPDSHPPGPQTSGPKALTHVSGTFLVLVGPLAVDTLLVGTVDFLRYCGGACTGGGGGYELRTQNSDLRFSWPDNLIRKFLELFQK</sequence>
<dbReference type="HOGENOM" id="CLU_1525178_0_0_1"/>
<gene>
    <name evidence="2" type="ORF">PV05_07863</name>
</gene>
<dbReference type="EMBL" id="KN847321">
    <property type="protein sequence ID" value="KIW52202.1"/>
    <property type="molecule type" value="Genomic_DNA"/>
</dbReference>
<feature type="region of interest" description="Disordered" evidence="1">
    <location>
        <begin position="1"/>
        <end position="22"/>
    </location>
</feature>